<accession>A0A0X8E3I0</accession>
<dbReference type="EMBL" id="CP014145">
    <property type="protein sequence ID" value="AMB58857.1"/>
    <property type="molecule type" value="Genomic_DNA"/>
</dbReference>
<dbReference type="PROSITE" id="PS51186">
    <property type="entry name" value="GNAT"/>
    <property type="match status" value="1"/>
</dbReference>
<dbReference type="GO" id="GO:0016747">
    <property type="term" value="F:acyltransferase activity, transferring groups other than amino-acyl groups"/>
    <property type="evidence" value="ECO:0007669"/>
    <property type="project" value="InterPro"/>
</dbReference>
<evidence type="ECO:0000313" key="2">
    <source>
        <dbReference type="EMBL" id="AMB58857.1"/>
    </source>
</evidence>
<reference evidence="3" key="2">
    <citation type="submission" date="2016-01" db="EMBL/GenBank/DDBJ databases">
        <title>First complete genome sequence of a species in the genus Microterricola, an extremophilic cold active enzyme producing strain ERGS5:02 isolated from Sikkim Himalaya.</title>
        <authorList>
            <person name="Kumar R."/>
            <person name="Singh D."/>
            <person name="Swarnkar M.K."/>
        </authorList>
    </citation>
    <scope>NUCLEOTIDE SEQUENCE [LARGE SCALE GENOMIC DNA]</scope>
    <source>
        <strain evidence="3">ERGS5:02</strain>
    </source>
</reference>
<dbReference type="RefSeq" id="WP_067227777.1">
    <property type="nucleotide sequence ID" value="NZ_CP014145.1"/>
</dbReference>
<organism evidence="2 3">
    <name type="scientific">Microterricola viridarii</name>
    <dbReference type="NCBI Taxonomy" id="412690"/>
    <lineage>
        <taxon>Bacteria</taxon>
        <taxon>Bacillati</taxon>
        <taxon>Actinomycetota</taxon>
        <taxon>Actinomycetes</taxon>
        <taxon>Micrococcales</taxon>
        <taxon>Microbacteriaceae</taxon>
        <taxon>Microterricola</taxon>
    </lineage>
</organism>
<name>A0A0X8E3I0_9MICO</name>
<dbReference type="Gene3D" id="3.40.630.30">
    <property type="match status" value="1"/>
</dbReference>
<reference evidence="2 3" key="1">
    <citation type="journal article" date="2016" name="J. Biotechnol.">
        <title>First complete genome sequence of a species in the genus Microterricola, an extremophilic cold active enzyme producing bacterial strain ERGS5:02 isolated from Sikkim Himalaya.</title>
        <authorList>
            <person name="Himanshu"/>
            <person name="Swarnkar M.K."/>
            <person name="Singh D."/>
            <person name="Kumar R."/>
        </authorList>
    </citation>
    <scope>NUCLEOTIDE SEQUENCE [LARGE SCALE GENOMIC DNA]</scope>
    <source>
        <strain evidence="2 3">ERGS5:02</strain>
    </source>
</reference>
<dbReference type="InterPro" id="IPR000182">
    <property type="entry name" value="GNAT_dom"/>
</dbReference>
<dbReference type="CDD" id="cd04301">
    <property type="entry name" value="NAT_SF"/>
    <property type="match status" value="1"/>
</dbReference>
<dbReference type="PANTHER" id="PTHR41700:SF1">
    <property type="entry name" value="N-ACETYLTRANSFERASE DOMAIN-CONTAINING PROTEIN"/>
    <property type="match status" value="1"/>
</dbReference>
<evidence type="ECO:0000313" key="3">
    <source>
        <dbReference type="Proteomes" id="UP000058305"/>
    </source>
</evidence>
<keyword evidence="3" id="KW-1185">Reference proteome</keyword>
<dbReference type="Proteomes" id="UP000058305">
    <property type="component" value="Chromosome"/>
</dbReference>
<dbReference type="KEGG" id="mvd:AWU67_08235"/>
<dbReference type="AlphaFoldDB" id="A0A0X8E3I0"/>
<dbReference type="InterPro" id="IPR038764">
    <property type="entry name" value="GNAT_N_AcTrfase_prd"/>
</dbReference>
<sequence length="281" mass="30522">MISPLLFDRPVESSADGSTAQRLLGRELQGYGEFRAAAALYVTVFQYEAPEFALNPNLLSALSQNGGSAVGVFTAQDELIGFAYGFAGRDRDGTEFHYSQAATVDPRFQGRGVGRTLKLLQAEVAKQWGHSTMRWTFDPILARNAHFNLESLGAVGIDYLPDYYARAGTDRILVEWQLGEAQQPLGTTKTHETRCAQKDAACAPVLGRSDWGTASPDGDDVWITIPAEVQAPSDDTTRLQSRLAGTLSETFASGRVLVGCTRINDDTAAYRAVPRRGKDIA</sequence>
<feature type="domain" description="N-acetyltransferase" evidence="1">
    <location>
        <begin position="32"/>
        <end position="175"/>
    </location>
</feature>
<evidence type="ECO:0000259" key="1">
    <source>
        <dbReference type="PROSITE" id="PS51186"/>
    </source>
</evidence>
<dbReference type="PANTHER" id="PTHR41700">
    <property type="entry name" value="GCN5-RELATED N-ACETYLTRANSFERASE"/>
    <property type="match status" value="1"/>
</dbReference>
<proteinExistence type="predicted"/>
<dbReference type="OrthoDB" id="9797990at2"/>
<protein>
    <recommendedName>
        <fullName evidence="1">N-acetyltransferase domain-containing protein</fullName>
    </recommendedName>
</protein>
<dbReference type="Pfam" id="PF00583">
    <property type="entry name" value="Acetyltransf_1"/>
    <property type="match status" value="1"/>
</dbReference>
<dbReference type="InterPro" id="IPR016181">
    <property type="entry name" value="Acyl_CoA_acyltransferase"/>
</dbReference>
<dbReference type="SUPFAM" id="SSF55729">
    <property type="entry name" value="Acyl-CoA N-acyltransferases (Nat)"/>
    <property type="match status" value="1"/>
</dbReference>
<gene>
    <name evidence="2" type="ORF">AWU67_08235</name>
</gene>